<dbReference type="GO" id="GO:0007186">
    <property type="term" value="P:G protein-coupled receptor signaling pathway"/>
    <property type="evidence" value="ECO:0007669"/>
    <property type="project" value="TreeGrafter"/>
</dbReference>
<feature type="compositionally biased region" description="Basic residues" evidence="8">
    <location>
        <begin position="1"/>
        <end position="14"/>
    </location>
</feature>
<sequence>MRKIIIKNKKKHFPRAPDRAQKSSSRDDSGQPMTPERTKSSSVSSPISGDENDPGGGTEDKIEGGEESDTDIGSDEEEPEVEDTEETAKESEAGAEMSALVNYVQPVRFHSFEYAERRNRSYEVSSFVETHATNLLKEHPVEFVNYNKRQLSRIYPKGTRVDSSNYMPQV</sequence>
<evidence type="ECO:0000256" key="6">
    <source>
        <dbReference type="ARBA" id="ARBA00023157"/>
    </source>
</evidence>
<dbReference type="EMBL" id="KK119986">
    <property type="protein sequence ID" value="KFM77275.1"/>
    <property type="molecule type" value="Genomic_DNA"/>
</dbReference>
<evidence type="ECO:0000313" key="11">
    <source>
        <dbReference type="Proteomes" id="UP000054359"/>
    </source>
</evidence>
<dbReference type="InterPro" id="IPR017946">
    <property type="entry name" value="PLC-like_Pdiesterase_TIM-brl"/>
</dbReference>
<feature type="non-terminal residue" evidence="10">
    <location>
        <position position="170"/>
    </location>
</feature>
<evidence type="ECO:0000259" key="9">
    <source>
        <dbReference type="PROSITE" id="PS50008"/>
    </source>
</evidence>
<gene>
    <name evidence="10" type="ORF">X975_11198</name>
</gene>
<accession>A0A087UIT6</accession>
<keyword evidence="4" id="KW-0479">Metal-binding</keyword>
<organism evidence="10 11">
    <name type="scientific">Stegodyphus mimosarum</name>
    <name type="common">African social velvet spider</name>
    <dbReference type="NCBI Taxonomy" id="407821"/>
    <lineage>
        <taxon>Eukaryota</taxon>
        <taxon>Metazoa</taxon>
        <taxon>Ecdysozoa</taxon>
        <taxon>Arthropoda</taxon>
        <taxon>Chelicerata</taxon>
        <taxon>Arachnida</taxon>
        <taxon>Araneae</taxon>
        <taxon>Araneomorphae</taxon>
        <taxon>Entelegynae</taxon>
        <taxon>Eresoidea</taxon>
        <taxon>Eresidae</taxon>
        <taxon>Stegodyphus</taxon>
    </lineage>
</organism>
<comment type="catalytic activity">
    <reaction evidence="1">
        <text>an N-(acyl)-sphingosylphosphoethanolamine = an N-(acyl)-sphingosyl-1,3-cyclic phosphate + ethanolamine</text>
        <dbReference type="Rhea" id="RHEA:60648"/>
        <dbReference type="ChEBI" id="CHEBI:57603"/>
        <dbReference type="ChEBI" id="CHEBI:143891"/>
        <dbReference type="ChEBI" id="CHEBI:143892"/>
    </reaction>
</comment>
<dbReference type="Pfam" id="PF00387">
    <property type="entry name" value="PI-PLC-Y"/>
    <property type="match status" value="1"/>
</dbReference>
<protein>
    <submittedName>
        <fullName evidence="10">1-phosphatidylinositol-4,5-bisphosphate phosphodiesterase classes I and II</fullName>
    </submittedName>
</protein>
<evidence type="ECO:0000256" key="5">
    <source>
        <dbReference type="ARBA" id="ARBA00022842"/>
    </source>
</evidence>
<feature type="compositionally biased region" description="Basic and acidic residues" evidence="8">
    <location>
        <begin position="15"/>
        <end position="29"/>
    </location>
</feature>
<dbReference type="GO" id="GO:0046872">
    <property type="term" value="F:metal ion binding"/>
    <property type="evidence" value="ECO:0007669"/>
    <property type="project" value="UniProtKB-KW"/>
</dbReference>
<dbReference type="GO" id="GO:0048015">
    <property type="term" value="P:phosphatidylinositol-mediated signaling"/>
    <property type="evidence" value="ECO:0007669"/>
    <property type="project" value="TreeGrafter"/>
</dbReference>
<evidence type="ECO:0000256" key="4">
    <source>
        <dbReference type="ARBA" id="ARBA00022723"/>
    </source>
</evidence>
<dbReference type="SMART" id="SM00149">
    <property type="entry name" value="PLCYc"/>
    <property type="match status" value="1"/>
</dbReference>
<dbReference type="InterPro" id="IPR001192">
    <property type="entry name" value="PI-PLC_fam"/>
</dbReference>
<dbReference type="PANTHER" id="PTHR10336:SF149">
    <property type="entry name" value="1-PHOSPHATIDYLINOSITOL 4,5-BISPHOSPHATE PHOSPHODIESTERASE CLASSES I AND II"/>
    <property type="match status" value="1"/>
</dbReference>
<dbReference type="PROSITE" id="PS50008">
    <property type="entry name" value="PIPLC_Y_DOMAIN"/>
    <property type="match status" value="1"/>
</dbReference>
<dbReference type="GO" id="GO:0051209">
    <property type="term" value="P:release of sequestered calcium ion into cytosol"/>
    <property type="evidence" value="ECO:0007669"/>
    <property type="project" value="TreeGrafter"/>
</dbReference>
<dbReference type="GO" id="GO:0004435">
    <property type="term" value="F:phosphatidylinositol-4,5-bisphosphate phospholipase C activity"/>
    <property type="evidence" value="ECO:0007669"/>
    <property type="project" value="InterPro"/>
</dbReference>
<reference evidence="10 11" key="1">
    <citation type="submission" date="2013-11" db="EMBL/GenBank/DDBJ databases">
        <title>Genome sequencing of Stegodyphus mimosarum.</title>
        <authorList>
            <person name="Bechsgaard J."/>
        </authorList>
    </citation>
    <scope>NUCLEOTIDE SEQUENCE [LARGE SCALE GENOMIC DNA]</scope>
</reference>
<dbReference type="GO" id="GO:0005576">
    <property type="term" value="C:extracellular region"/>
    <property type="evidence" value="ECO:0007669"/>
    <property type="project" value="UniProtKB-SubCell"/>
</dbReference>
<keyword evidence="6" id="KW-1015">Disulfide bond</keyword>
<dbReference type="AlphaFoldDB" id="A0A087UIT6"/>
<feature type="compositionally biased region" description="Acidic residues" evidence="8">
    <location>
        <begin position="65"/>
        <end position="85"/>
    </location>
</feature>
<dbReference type="Gene3D" id="3.20.20.190">
    <property type="entry name" value="Phosphatidylinositol (PI) phosphodiesterase"/>
    <property type="match status" value="1"/>
</dbReference>
<name>A0A087UIT6_STEMI</name>
<keyword evidence="3" id="KW-0964">Secreted</keyword>
<dbReference type="InterPro" id="IPR001711">
    <property type="entry name" value="PLipase_C_Pinositol-sp_Y"/>
</dbReference>
<evidence type="ECO:0000256" key="8">
    <source>
        <dbReference type="SAM" id="MobiDB-lite"/>
    </source>
</evidence>
<dbReference type="Proteomes" id="UP000054359">
    <property type="component" value="Unassembled WGS sequence"/>
</dbReference>
<evidence type="ECO:0000256" key="7">
    <source>
        <dbReference type="ARBA" id="ARBA00023239"/>
    </source>
</evidence>
<dbReference type="PANTHER" id="PTHR10336">
    <property type="entry name" value="PHOSPHOINOSITIDE-SPECIFIC PHOSPHOLIPASE C FAMILY PROTEIN"/>
    <property type="match status" value="1"/>
</dbReference>
<dbReference type="STRING" id="407821.A0A087UIT6"/>
<dbReference type="GO" id="GO:0005737">
    <property type="term" value="C:cytoplasm"/>
    <property type="evidence" value="ECO:0007669"/>
    <property type="project" value="TreeGrafter"/>
</dbReference>
<proteinExistence type="predicted"/>
<feature type="domain" description="PI-PLC Y-box" evidence="9">
    <location>
        <begin position="97"/>
        <end position="169"/>
    </location>
</feature>
<keyword evidence="5" id="KW-0460">Magnesium</keyword>
<evidence type="ECO:0000256" key="3">
    <source>
        <dbReference type="ARBA" id="ARBA00022525"/>
    </source>
</evidence>
<dbReference type="GO" id="GO:0016829">
    <property type="term" value="F:lyase activity"/>
    <property type="evidence" value="ECO:0007669"/>
    <property type="project" value="UniProtKB-KW"/>
</dbReference>
<dbReference type="GO" id="GO:0046488">
    <property type="term" value="P:phosphatidylinositol metabolic process"/>
    <property type="evidence" value="ECO:0007669"/>
    <property type="project" value="TreeGrafter"/>
</dbReference>
<evidence type="ECO:0000313" key="10">
    <source>
        <dbReference type="EMBL" id="KFM77275.1"/>
    </source>
</evidence>
<dbReference type="OrthoDB" id="269822at2759"/>
<feature type="region of interest" description="Disordered" evidence="8">
    <location>
        <begin position="1"/>
        <end position="97"/>
    </location>
</feature>
<evidence type="ECO:0000256" key="2">
    <source>
        <dbReference type="ARBA" id="ARBA00004613"/>
    </source>
</evidence>
<dbReference type="SUPFAM" id="SSF51695">
    <property type="entry name" value="PLC-like phosphodiesterases"/>
    <property type="match status" value="1"/>
</dbReference>
<keyword evidence="11" id="KW-1185">Reference proteome</keyword>
<comment type="subcellular location">
    <subcellularLocation>
        <location evidence="2">Secreted</location>
    </subcellularLocation>
</comment>
<keyword evidence="7" id="KW-0456">Lyase</keyword>
<evidence type="ECO:0000256" key="1">
    <source>
        <dbReference type="ARBA" id="ARBA00000110"/>
    </source>
</evidence>